<dbReference type="Proteomes" id="UP000215914">
    <property type="component" value="Unassembled WGS sequence"/>
</dbReference>
<dbReference type="EMBL" id="MNCJ02000324">
    <property type="protein sequence ID" value="KAF5793071.1"/>
    <property type="molecule type" value="Genomic_DNA"/>
</dbReference>
<dbReference type="Gramene" id="mRNA:HanXRQr2_Chr09g0413291">
    <property type="protein sequence ID" value="CDS:HanXRQr2_Chr09g0413291.1"/>
    <property type="gene ID" value="HanXRQr2_Chr09g0413291"/>
</dbReference>
<protein>
    <submittedName>
        <fullName evidence="2">Uncharacterized protein</fullName>
    </submittedName>
</protein>
<keyword evidence="1" id="KW-0472">Membrane</keyword>
<keyword evidence="3" id="KW-1185">Reference proteome</keyword>
<keyword evidence="1" id="KW-1133">Transmembrane helix</keyword>
<dbReference type="AlphaFoldDB" id="A0A9K3NAH8"/>
<name>A0A9K3NAH8_HELAN</name>
<reference evidence="2" key="2">
    <citation type="submission" date="2020-06" db="EMBL/GenBank/DDBJ databases">
        <title>Helianthus annuus Genome sequencing and assembly Release 2.</title>
        <authorList>
            <person name="Gouzy J."/>
            <person name="Langlade N."/>
            <person name="Munos S."/>
        </authorList>
    </citation>
    <scope>NUCLEOTIDE SEQUENCE</scope>
    <source>
        <tissue evidence="2">Leaves</tissue>
    </source>
</reference>
<feature type="transmembrane region" description="Helical" evidence="1">
    <location>
        <begin position="41"/>
        <end position="61"/>
    </location>
</feature>
<keyword evidence="1" id="KW-0812">Transmembrane</keyword>
<evidence type="ECO:0000313" key="2">
    <source>
        <dbReference type="EMBL" id="KAF5793071.1"/>
    </source>
</evidence>
<comment type="caution">
    <text evidence="2">The sequence shown here is derived from an EMBL/GenBank/DDBJ whole genome shotgun (WGS) entry which is preliminary data.</text>
</comment>
<evidence type="ECO:0000256" key="1">
    <source>
        <dbReference type="SAM" id="Phobius"/>
    </source>
</evidence>
<reference evidence="2" key="1">
    <citation type="journal article" date="2017" name="Nature">
        <title>The sunflower genome provides insights into oil metabolism, flowering and Asterid evolution.</title>
        <authorList>
            <person name="Badouin H."/>
            <person name="Gouzy J."/>
            <person name="Grassa C.J."/>
            <person name="Murat F."/>
            <person name="Staton S.E."/>
            <person name="Cottret L."/>
            <person name="Lelandais-Briere C."/>
            <person name="Owens G.L."/>
            <person name="Carrere S."/>
            <person name="Mayjonade B."/>
            <person name="Legrand L."/>
            <person name="Gill N."/>
            <person name="Kane N.C."/>
            <person name="Bowers J.E."/>
            <person name="Hubner S."/>
            <person name="Bellec A."/>
            <person name="Berard A."/>
            <person name="Berges H."/>
            <person name="Blanchet N."/>
            <person name="Boniface M.C."/>
            <person name="Brunel D."/>
            <person name="Catrice O."/>
            <person name="Chaidir N."/>
            <person name="Claudel C."/>
            <person name="Donnadieu C."/>
            <person name="Faraut T."/>
            <person name="Fievet G."/>
            <person name="Helmstetter N."/>
            <person name="King M."/>
            <person name="Knapp S.J."/>
            <person name="Lai Z."/>
            <person name="Le Paslier M.C."/>
            <person name="Lippi Y."/>
            <person name="Lorenzon L."/>
            <person name="Mandel J.R."/>
            <person name="Marage G."/>
            <person name="Marchand G."/>
            <person name="Marquand E."/>
            <person name="Bret-Mestries E."/>
            <person name="Morien E."/>
            <person name="Nambeesan S."/>
            <person name="Nguyen T."/>
            <person name="Pegot-Espagnet P."/>
            <person name="Pouilly N."/>
            <person name="Raftis F."/>
            <person name="Sallet E."/>
            <person name="Schiex T."/>
            <person name="Thomas J."/>
            <person name="Vandecasteele C."/>
            <person name="Vares D."/>
            <person name="Vear F."/>
            <person name="Vautrin S."/>
            <person name="Crespi M."/>
            <person name="Mangin B."/>
            <person name="Burke J.M."/>
            <person name="Salse J."/>
            <person name="Munos S."/>
            <person name="Vincourt P."/>
            <person name="Rieseberg L.H."/>
            <person name="Langlade N.B."/>
        </authorList>
    </citation>
    <scope>NUCLEOTIDE SEQUENCE</scope>
    <source>
        <tissue evidence="2">Leaves</tissue>
    </source>
</reference>
<proteinExistence type="predicted"/>
<sequence>MIYISLYHVHPLFGGTILVPNILQSIQCFINVRNTLRLNCILFAIWNCLKLYVFVMCPRLFRFQIY</sequence>
<evidence type="ECO:0000313" key="3">
    <source>
        <dbReference type="Proteomes" id="UP000215914"/>
    </source>
</evidence>
<organism evidence="2 3">
    <name type="scientific">Helianthus annuus</name>
    <name type="common">Common sunflower</name>
    <dbReference type="NCBI Taxonomy" id="4232"/>
    <lineage>
        <taxon>Eukaryota</taxon>
        <taxon>Viridiplantae</taxon>
        <taxon>Streptophyta</taxon>
        <taxon>Embryophyta</taxon>
        <taxon>Tracheophyta</taxon>
        <taxon>Spermatophyta</taxon>
        <taxon>Magnoliopsida</taxon>
        <taxon>eudicotyledons</taxon>
        <taxon>Gunneridae</taxon>
        <taxon>Pentapetalae</taxon>
        <taxon>asterids</taxon>
        <taxon>campanulids</taxon>
        <taxon>Asterales</taxon>
        <taxon>Asteraceae</taxon>
        <taxon>Asteroideae</taxon>
        <taxon>Heliantheae alliance</taxon>
        <taxon>Heliantheae</taxon>
        <taxon>Helianthus</taxon>
    </lineage>
</organism>
<gene>
    <name evidence="2" type="ORF">HanXRQr2_Chr09g0413291</name>
</gene>
<accession>A0A9K3NAH8</accession>